<evidence type="ECO:0000259" key="1">
    <source>
        <dbReference type="Pfam" id="PF00561"/>
    </source>
</evidence>
<keyword evidence="3" id="KW-1185">Reference proteome</keyword>
<accession>M1M153</accession>
<sequence length="262" mass="29906">MKTIKLNQYNFHYVNKGTGMPLLLIHGSLCDSRYWKKQTDRLCINHEIFALNLRHYWPNKFDLANSEFSLDQHSYDIIKFIQEVVKKPVNILGHSRGATLSLNIAAKKPELINKLILAEPGGLIIPGMHDQKNDFKIHVSDLIEQNKIDDALELFIDKVSGSGTWKKMVQWFKEMARDNAHTLIGQSLEKMLFLSSNEIRNISIPTLLIGGEISPEPYPRIIKILHDLIPQNYRVVVNGSSHGMNLGNPAFFNKTVLDFICT</sequence>
<dbReference type="PANTHER" id="PTHR43798">
    <property type="entry name" value="MONOACYLGLYCEROL LIPASE"/>
    <property type="match status" value="1"/>
</dbReference>
<feature type="domain" description="AB hydrolase-1" evidence="1">
    <location>
        <begin position="21"/>
        <end position="247"/>
    </location>
</feature>
<name>M1M153_9PROT</name>
<dbReference type="GO" id="GO:0016787">
    <property type="term" value="F:hydrolase activity"/>
    <property type="evidence" value="ECO:0007669"/>
    <property type="project" value="UniProtKB-KW"/>
</dbReference>
<gene>
    <name evidence="2" type="ORF">BCUE_0009</name>
</gene>
<keyword evidence="2" id="KW-0808">Transferase</keyword>
<dbReference type="HOGENOM" id="CLU_020336_50_2_4"/>
<keyword evidence="2" id="KW-0378">Hydrolase</keyword>
<keyword evidence="2" id="KW-0012">Acyltransferase</keyword>
<dbReference type="RefSeq" id="WP_015237568.1">
    <property type="nucleotide sequence ID" value="NC_020285.1"/>
</dbReference>
<dbReference type="PATRIC" id="fig|1208922.3.peg.576"/>
<reference evidence="2 3" key="1">
    <citation type="journal article" date="2013" name="Genome Biol. Evol.">
        <title>Genome evolution and phylogenomic analysis of candidatus kinetoplastibacterium, the betaproteobacterial endosymbionts of strigomonas and angomonas.</title>
        <authorList>
            <person name="Alves J.M."/>
            <person name="Serrano M.G."/>
            <person name="Maia da Silva F."/>
            <person name="Voegtly L.J."/>
            <person name="Matveyev A.V."/>
            <person name="Teixeira M.M."/>
            <person name="Camargo E.P."/>
            <person name="Buck G.A."/>
        </authorList>
    </citation>
    <scope>NUCLEOTIDE SEQUENCE [LARGE SCALE GENOMIC DNA]</scope>
    <source>
        <strain evidence="2 3">TCC012E</strain>
    </source>
</reference>
<dbReference type="Pfam" id="PF00561">
    <property type="entry name" value="Abhydrolase_1"/>
    <property type="match status" value="1"/>
</dbReference>
<evidence type="ECO:0000313" key="3">
    <source>
        <dbReference type="Proteomes" id="UP000011563"/>
    </source>
</evidence>
<dbReference type="Proteomes" id="UP000011563">
    <property type="component" value="Chromosome"/>
</dbReference>
<dbReference type="InterPro" id="IPR000073">
    <property type="entry name" value="AB_hydrolase_1"/>
</dbReference>
<dbReference type="AlphaFoldDB" id="M1M153"/>
<dbReference type="InterPro" id="IPR050266">
    <property type="entry name" value="AB_hydrolase_sf"/>
</dbReference>
<dbReference type="EMBL" id="CP003807">
    <property type="protein sequence ID" value="AGF50011.1"/>
    <property type="molecule type" value="Genomic_DNA"/>
</dbReference>
<dbReference type="Gene3D" id="3.40.50.1820">
    <property type="entry name" value="alpha/beta hydrolase"/>
    <property type="match status" value="1"/>
</dbReference>
<organism evidence="2 3">
    <name type="scientific">Candidatus Kinetoplastidibacterium blastocrithidiae TCC012E</name>
    <dbReference type="NCBI Taxonomy" id="1208922"/>
    <lineage>
        <taxon>Bacteria</taxon>
        <taxon>Pseudomonadati</taxon>
        <taxon>Pseudomonadota</taxon>
        <taxon>Betaproteobacteria</taxon>
        <taxon>Candidatus Kinetoplastidibacterium</taxon>
    </lineage>
</organism>
<dbReference type="GO" id="GO:0016746">
    <property type="term" value="F:acyltransferase activity"/>
    <property type="evidence" value="ECO:0007669"/>
    <property type="project" value="UniProtKB-KW"/>
</dbReference>
<proteinExistence type="predicted"/>
<dbReference type="SUPFAM" id="SSF53474">
    <property type="entry name" value="alpha/beta-Hydrolases"/>
    <property type="match status" value="1"/>
</dbReference>
<evidence type="ECO:0000313" key="2">
    <source>
        <dbReference type="EMBL" id="AGF50011.1"/>
    </source>
</evidence>
<dbReference type="KEGG" id="kbt:BCUE_0009"/>
<dbReference type="InterPro" id="IPR029058">
    <property type="entry name" value="AB_hydrolase_fold"/>
</dbReference>
<protein>
    <submittedName>
        <fullName evidence="2">Hydrolase or acyltransferase of alpha/beta hydrolase superfamily</fullName>
    </submittedName>
</protein>